<dbReference type="AlphaFoldDB" id="A0A1S1RP73"/>
<reference evidence="2" key="1">
    <citation type="submission" date="2016-07" db="EMBL/GenBank/DDBJ databases">
        <title>Frankia sp. NRRL B-16219 Genome sequencing.</title>
        <authorList>
            <person name="Ghodhbane-Gtari F."/>
            <person name="Swanson E."/>
            <person name="Gueddou A."/>
            <person name="Louati M."/>
            <person name="Nouioui I."/>
            <person name="Hezbri K."/>
            <person name="Abebe-Akele F."/>
            <person name="Simpson S."/>
            <person name="Morris K."/>
            <person name="Thomas K."/>
            <person name="Gtari M."/>
            <person name="Tisa L.S."/>
        </authorList>
    </citation>
    <scope>NUCLEOTIDE SEQUENCE [LARGE SCALE GENOMIC DNA]</scope>
    <source>
        <strain evidence="2">NRRL B-16219</strain>
    </source>
</reference>
<gene>
    <name evidence="1" type="ORF">BBK14_01730</name>
</gene>
<evidence type="ECO:0000313" key="1">
    <source>
        <dbReference type="EMBL" id="OHV46594.1"/>
    </source>
</evidence>
<dbReference type="EMBL" id="MAXA01000002">
    <property type="protein sequence ID" value="OHV46594.1"/>
    <property type="molecule type" value="Genomic_DNA"/>
</dbReference>
<name>A0A1S1RP73_9ACTN</name>
<sequence>MQHADRRGILAFGVLGALGIATGGVLVTDYGADHRDTLGQHLTDIGRDWERLSADQALARIDPIEHVLDLAGPRADSTWQQLHGVALIMQTQALIDGGQVDQAARTVLRAGRVAERVGDRQTAALAAVLDAEMLAHSARDVARRTGTPVTGEVPVQRMAAARRKAGRGPTAVIASTLLAQALAERNEDPNVVAQHLVDAEDVAGELDAEPGFGVWSIGHQHAFGGAALVRAGVLDQAGLWLHDAAGALGDQPGALAYVHLQQAHSAAAGRAWDEAYAYTQLATARAGERADSAWLSGGIAAIARQAGADWPAARV</sequence>
<keyword evidence="2" id="KW-1185">Reference proteome</keyword>
<dbReference type="Proteomes" id="UP000179769">
    <property type="component" value="Unassembled WGS sequence"/>
</dbReference>
<evidence type="ECO:0000313" key="2">
    <source>
        <dbReference type="Proteomes" id="UP000179769"/>
    </source>
</evidence>
<comment type="caution">
    <text evidence="1">The sequence shown here is derived from an EMBL/GenBank/DDBJ whole genome shotgun (WGS) entry which is preliminary data.</text>
</comment>
<dbReference type="RefSeq" id="WP_071059476.1">
    <property type="nucleotide sequence ID" value="NZ_MAXA01000002.1"/>
</dbReference>
<accession>A0A1S1RP73</accession>
<protein>
    <submittedName>
        <fullName evidence="1">Uncharacterized protein</fullName>
    </submittedName>
</protein>
<proteinExistence type="predicted"/>
<organism evidence="1 2">
    <name type="scientific">Parafrankia soli</name>
    <dbReference type="NCBI Taxonomy" id="2599596"/>
    <lineage>
        <taxon>Bacteria</taxon>
        <taxon>Bacillati</taxon>
        <taxon>Actinomycetota</taxon>
        <taxon>Actinomycetes</taxon>
        <taxon>Frankiales</taxon>
        <taxon>Frankiaceae</taxon>
        <taxon>Parafrankia</taxon>
    </lineage>
</organism>